<name>A0A0U1SF13_ISOMC</name>
<evidence type="ECO:0000313" key="1">
    <source>
        <dbReference type="EMBL" id="ACD11998.1"/>
    </source>
</evidence>
<proteinExistence type="evidence at transcript level"/>
<sequence>RECMKNFENAVYMATGSDVQARIPAGCCYFMQFYDCFYDQVEKSCGKQAIPMVKKASIMLHMPCIHDFCSSYDPSSDLCMDLLNRNGTVPAQKYSYLARFVVTMLKHRN</sequence>
<dbReference type="EMBL" id="EU252447">
    <property type="protein sequence ID" value="ACD11998.1"/>
    <property type="molecule type" value="mRNA"/>
</dbReference>
<organism evidence="1">
    <name type="scientific">Isometrus maculatus</name>
    <name type="common">Lesser brown scorpion</name>
    <name type="synonym">Scorpio maculatus</name>
    <dbReference type="NCBI Taxonomy" id="497827"/>
    <lineage>
        <taxon>Eukaryota</taxon>
        <taxon>Metazoa</taxon>
        <taxon>Ecdysozoa</taxon>
        <taxon>Arthropoda</taxon>
        <taxon>Chelicerata</taxon>
        <taxon>Arachnida</taxon>
        <taxon>Scorpiones</taxon>
        <taxon>Buthida</taxon>
        <taxon>Buthoidea</taxon>
        <taxon>Buthidae</taxon>
        <taxon>Isometrus</taxon>
    </lineage>
</organism>
<accession>A0A0U1SF13</accession>
<protein>
    <submittedName>
        <fullName evidence="1">Uncharacterized protein</fullName>
    </submittedName>
</protein>
<reference evidence="1" key="1">
    <citation type="submission" date="2007-10" db="EMBL/GenBank/DDBJ databases">
        <title>Classification and functional annotation of ESTs from venom glands of Isometrus maculatus.</title>
        <authorList>
            <person name="Li W."/>
            <person name="Ma Y."/>
            <person name="Zhao R."/>
            <person name="Cao Z."/>
        </authorList>
    </citation>
    <scope>NUCLEOTIDE SEQUENCE</scope>
    <source>
        <tissue evidence="1">Venom gland</tissue>
    </source>
</reference>
<dbReference type="AlphaFoldDB" id="A0A0U1SF13"/>
<feature type="non-terminal residue" evidence="1">
    <location>
        <position position="1"/>
    </location>
</feature>